<keyword evidence="4" id="KW-1185">Reference proteome</keyword>
<evidence type="ECO:0000313" key="4">
    <source>
        <dbReference type="Proteomes" id="UP000521943"/>
    </source>
</evidence>
<proteinExistence type="predicted"/>
<name>A0A8H6HNH6_9AGAR</name>
<feature type="chain" id="PRO_5034851697" evidence="2">
    <location>
        <begin position="25"/>
        <end position="206"/>
    </location>
</feature>
<keyword evidence="2" id="KW-0732">Signal</keyword>
<dbReference type="AlphaFoldDB" id="A0A8H6HNH6"/>
<organism evidence="3 4">
    <name type="scientific">Ephemerocybe angulata</name>
    <dbReference type="NCBI Taxonomy" id="980116"/>
    <lineage>
        <taxon>Eukaryota</taxon>
        <taxon>Fungi</taxon>
        <taxon>Dikarya</taxon>
        <taxon>Basidiomycota</taxon>
        <taxon>Agaricomycotina</taxon>
        <taxon>Agaricomycetes</taxon>
        <taxon>Agaricomycetidae</taxon>
        <taxon>Agaricales</taxon>
        <taxon>Agaricineae</taxon>
        <taxon>Psathyrellaceae</taxon>
        <taxon>Ephemerocybe</taxon>
    </lineage>
</organism>
<gene>
    <name evidence="3" type="ORF">DFP72DRAFT_911501</name>
</gene>
<dbReference type="EMBL" id="JACGCI010000058">
    <property type="protein sequence ID" value="KAF6750270.1"/>
    <property type="molecule type" value="Genomic_DNA"/>
</dbReference>
<feature type="compositionally biased region" description="Basic residues" evidence="1">
    <location>
        <begin position="180"/>
        <end position="190"/>
    </location>
</feature>
<accession>A0A8H6HNH6</accession>
<feature type="region of interest" description="Disordered" evidence="1">
    <location>
        <begin position="169"/>
        <end position="206"/>
    </location>
</feature>
<sequence length="206" mass="22594">MKFSFAPLATLAVAASSLFLSAYAYVNYDDYGYDNLGARSNSIEVPFQHSLRSFLEEAVVAHRRALDDEDQIEARANMINVNFRLEPQNEVKQLSLATTTPIGLAIWQWHNRYYPDTGAFVVTELQVFIGERQIHVDWEGANDPTLAQLAVQDGTTIRLVITINMRTGAAGSKGADKKSPPKKAPAKKAPGKAPPAAKPAAPAKRR</sequence>
<comment type="caution">
    <text evidence="3">The sequence shown here is derived from an EMBL/GenBank/DDBJ whole genome shotgun (WGS) entry which is preliminary data.</text>
</comment>
<dbReference type="Proteomes" id="UP000521943">
    <property type="component" value="Unassembled WGS sequence"/>
</dbReference>
<evidence type="ECO:0000256" key="1">
    <source>
        <dbReference type="SAM" id="MobiDB-lite"/>
    </source>
</evidence>
<evidence type="ECO:0000256" key="2">
    <source>
        <dbReference type="SAM" id="SignalP"/>
    </source>
</evidence>
<reference evidence="3 4" key="1">
    <citation type="submission" date="2020-07" db="EMBL/GenBank/DDBJ databases">
        <title>Comparative genomics of pyrophilous fungi reveals a link between fire events and developmental genes.</title>
        <authorList>
            <consortium name="DOE Joint Genome Institute"/>
            <person name="Steindorff A.S."/>
            <person name="Carver A."/>
            <person name="Calhoun S."/>
            <person name="Stillman K."/>
            <person name="Liu H."/>
            <person name="Lipzen A."/>
            <person name="Pangilinan J."/>
            <person name="Labutti K."/>
            <person name="Bruns T.D."/>
            <person name="Grigoriev I.V."/>
        </authorList>
    </citation>
    <scope>NUCLEOTIDE SEQUENCE [LARGE SCALE GENOMIC DNA]</scope>
    <source>
        <strain evidence="3 4">CBS 144469</strain>
    </source>
</reference>
<feature type="signal peptide" evidence="2">
    <location>
        <begin position="1"/>
        <end position="24"/>
    </location>
</feature>
<evidence type="ECO:0000313" key="3">
    <source>
        <dbReference type="EMBL" id="KAF6750270.1"/>
    </source>
</evidence>
<protein>
    <submittedName>
        <fullName evidence="3">Uncharacterized protein</fullName>
    </submittedName>
</protein>